<dbReference type="GO" id="GO:0043565">
    <property type="term" value="F:sequence-specific DNA binding"/>
    <property type="evidence" value="ECO:0007669"/>
    <property type="project" value="InterPro"/>
</dbReference>
<evidence type="ECO:0000256" key="2">
    <source>
        <dbReference type="ARBA" id="ARBA00023125"/>
    </source>
</evidence>
<dbReference type="KEGG" id="camu:CA2015_1385"/>
<dbReference type="InterPro" id="IPR053142">
    <property type="entry name" value="PchR_regulatory_protein"/>
</dbReference>
<dbReference type="EMBL" id="CP012040">
    <property type="protein sequence ID" value="AKP50829.1"/>
    <property type="molecule type" value="Genomic_DNA"/>
</dbReference>
<evidence type="ECO:0000259" key="4">
    <source>
        <dbReference type="PROSITE" id="PS01124"/>
    </source>
</evidence>
<dbReference type="Pfam" id="PF22200">
    <property type="entry name" value="ExsA_N"/>
    <property type="match status" value="1"/>
</dbReference>
<dbReference type="PROSITE" id="PS01124">
    <property type="entry name" value="HTH_ARAC_FAMILY_2"/>
    <property type="match status" value="1"/>
</dbReference>
<evidence type="ECO:0000256" key="3">
    <source>
        <dbReference type="ARBA" id="ARBA00023163"/>
    </source>
</evidence>
<dbReference type="Proteomes" id="UP000036520">
    <property type="component" value="Chromosome"/>
</dbReference>
<dbReference type="RefSeq" id="WP_048641238.1">
    <property type="nucleotide sequence ID" value="NZ_CP012040.1"/>
</dbReference>
<dbReference type="STRING" id="320787.CA2015_1385"/>
<dbReference type="InterPro" id="IPR020449">
    <property type="entry name" value="Tscrpt_reg_AraC-type_HTH"/>
</dbReference>
<dbReference type="Gene3D" id="1.10.10.60">
    <property type="entry name" value="Homeodomain-like"/>
    <property type="match status" value="2"/>
</dbReference>
<gene>
    <name evidence="5" type="ORF">CA2015_1385</name>
</gene>
<keyword evidence="6" id="KW-1185">Reference proteome</keyword>
<proteinExistence type="predicted"/>
<dbReference type="InterPro" id="IPR018062">
    <property type="entry name" value="HTH_AraC-typ_CS"/>
</dbReference>
<reference evidence="5 6" key="1">
    <citation type="submission" date="2015-07" db="EMBL/GenBank/DDBJ databases">
        <authorList>
            <person name="Kim K.M."/>
        </authorList>
    </citation>
    <scope>NUCLEOTIDE SEQUENCE [LARGE SCALE GENOMIC DNA]</scope>
    <source>
        <strain evidence="5 6">KCTC 12363</strain>
    </source>
</reference>
<dbReference type="PROSITE" id="PS00041">
    <property type="entry name" value="HTH_ARAC_FAMILY_1"/>
    <property type="match status" value="1"/>
</dbReference>
<feature type="domain" description="HTH araC/xylS-type" evidence="4">
    <location>
        <begin position="180"/>
        <end position="278"/>
    </location>
</feature>
<dbReference type="OrthoDB" id="4480133at2"/>
<dbReference type="InterPro" id="IPR009057">
    <property type="entry name" value="Homeodomain-like_sf"/>
</dbReference>
<accession>A0A0H4P9I4</accession>
<evidence type="ECO:0000313" key="6">
    <source>
        <dbReference type="Proteomes" id="UP000036520"/>
    </source>
</evidence>
<dbReference type="InterPro" id="IPR018060">
    <property type="entry name" value="HTH_AraC"/>
</dbReference>
<evidence type="ECO:0000313" key="5">
    <source>
        <dbReference type="EMBL" id="AKP50829.1"/>
    </source>
</evidence>
<protein>
    <submittedName>
        <fullName evidence="5">Transcriptional regulator, AraC family protein</fullName>
    </submittedName>
</protein>
<dbReference type="SUPFAM" id="SSF46689">
    <property type="entry name" value="Homeodomain-like"/>
    <property type="match status" value="2"/>
</dbReference>
<dbReference type="InterPro" id="IPR054015">
    <property type="entry name" value="ExsA-like_N"/>
</dbReference>
<dbReference type="PANTHER" id="PTHR47893:SF1">
    <property type="entry name" value="REGULATORY PROTEIN PCHR"/>
    <property type="match status" value="1"/>
</dbReference>
<keyword evidence="2" id="KW-0238">DNA-binding</keyword>
<dbReference type="SMART" id="SM00342">
    <property type="entry name" value="HTH_ARAC"/>
    <property type="match status" value="1"/>
</dbReference>
<dbReference type="GO" id="GO:0003700">
    <property type="term" value="F:DNA-binding transcription factor activity"/>
    <property type="evidence" value="ECO:0007669"/>
    <property type="project" value="InterPro"/>
</dbReference>
<keyword evidence="1" id="KW-0805">Transcription regulation</keyword>
<dbReference type="PRINTS" id="PR00032">
    <property type="entry name" value="HTHARAC"/>
</dbReference>
<sequence length="282" mass="32231">MANEINQIALFEKPLFTWYKLPLSIDRELNLPAESCFAYILEGDNQDLTDSGFLAEKGTVILSLCGKTVGNSLSKIETVFLSTIIVHFDREVLKKVFNYEKPKFWKELKHPLKKDIAQQDASALVSAYFLNVADLFNHKNALNEDILSVKLKEIVLLLLQTQESSNLNAIARSLFSDRIFSFQEVIEANLYEPINLNRLAAMTNNSLASFKRNFRKIYNSSPANYIKEKKLERGKKLLNHSQKSIGEICYECGYADPSSFARSFKNRFGISPLDFRLSQNEH</sequence>
<keyword evidence="3" id="KW-0804">Transcription</keyword>
<dbReference type="AlphaFoldDB" id="A0A0H4P9I4"/>
<organism evidence="5 6">
    <name type="scientific">Cyclobacterium amurskyense</name>
    <dbReference type="NCBI Taxonomy" id="320787"/>
    <lineage>
        <taxon>Bacteria</taxon>
        <taxon>Pseudomonadati</taxon>
        <taxon>Bacteroidota</taxon>
        <taxon>Cytophagia</taxon>
        <taxon>Cytophagales</taxon>
        <taxon>Cyclobacteriaceae</taxon>
        <taxon>Cyclobacterium</taxon>
    </lineage>
</organism>
<evidence type="ECO:0000256" key="1">
    <source>
        <dbReference type="ARBA" id="ARBA00023015"/>
    </source>
</evidence>
<dbReference type="Pfam" id="PF12833">
    <property type="entry name" value="HTH_18"/>
    <property type="match status" value="1"/>
</dbReference>
<dbReference type="PANTHER" id="PTHR47893">
    <property type="entry name" value="REGULATORY PROTEIN PCHR"/>
    <property type="match status" value="1"/>
</dbReference>
<name>A0A0H4P9I4_9BACT</name>